<dbReference type="InterPro" id="IPR044965">
    <property type="entry name" value="Glyco_hydro_17_plant"/>
</dbReference>
<evidence type="ECO:0000256" key="1">
    <source>
        <dbReference type="ARBA" id="ARBA00008773"/>
    </source>
</evidence>
<dbReference type="EnsemblPlants" id="Kaladp0055s0137.1.v1.1">
    <property type="protein sequence ID" value="Kaladp0055s0137.1.v1.1"/>
    <property type="gene ID" value="Kaladp0055s0137.v1.1"/>
</dbReference>
<dbReference type="Pfam" id="PF00332">
    <property type="entry name" value="Glyco_hydro_17"/>
    <property type="match status" value="1"/>
</dbReference>
<keyword evidence="2" id="KW-0378">Hydrolase</keyword>
<keyword evidence="5" id="KW-0472">Membrane</keyword>
<dbReference type="SUPFAM" id="SSF51445">
    <property type="entry name" value="(Trans)glycosidases"/>
    <property type="match status" value="1"/>
</dbReference>
<keyword evidence="5" id="KW-1133">Transmembrane helix</keyword>
<accession>A0A7N0U5I2</accession>
<dbReference type="OMA" id="YAKTWIN"/>
<sequence length="340" mass="37159">MPKNMAPSSLSLYIFLAIYFLLISVVNGIGVNYGIQGDNLPDPPQTIELIKSRNIDKIRIFEPAPAVLDALRNTNIAVYIGVNNQDLKQLATDPTFSTQWVQTNILPYADGSVTISGVVAGNEYIPGPLAEFGLGAMIGLYNALQAANVDVPVTTAVQYGIMGASSPPSSGEFGSDSVDAMTKICWFLEEHNYPLLANIYPYYAYMSDTSMNEDYVFFTSSDAVVQDGDLAYNNIFDCMVDAMYSAMERAGAPNVEIVVSETGWASGGNDFSTVDNAKLYNQNLINHVASGAGTPKRPNKMLETYLFALYNEDLKPAGPEQYWGLYNPDKTEVYHVDIYA</sequence>
<dbReference type="Gene3D" id="3.20.20.80">
    <property type="entry name" value="Glycosidases"/>
    <property type="match status" value="1"/>
</dbReference>
<evidence type="ECO:0000313" key="6">
    <source>
        <dbReference type="EnsemblPlants" id="Kaladp0055s0137.1.v1.1"/>
    </source>
</evidence>
<comment type="similarity">
    <text evidence="1 4">Belongs to the glycosyl hydrolase 17 family.</text>
</comment>
<dbReference type="Proteomes" id="UP000594263">
    <property type="component" value="Unplaced"/>
</dbReference>
<keyword evidence="7" id="KW-1185">Reference proteome</keyword>
<dbReference type="FunFam" id="3.20.20.80:FF:000010">
    <property type="entry name" value="glucan endo-1,3-beta-glucosidase, basic"/>
    <property type="match status" value="1"/>
</dbReference>
<dbReference type="GO" id="GO:0004553">
    <property type="term" value="F:hydrolase activity, hydrolyzing O-glycosyl compounds"/>
    <property type="evidence" value="ECO:0007669"/>
    <property type="project" value="InterPro"/>
</dbReference>
<evidence type="ECO:0000256" key="5">
    <source>
        <dbReference type="SAM" id="Phobius"/>
    </source>
</evidence>
<dbReference type="InterPro" id="IPR017853">
    <property type="entry name" value="GH"/>
</dbReference>
<dbReference type="GO" id="GO:0005975">
    <property type="term" value="P:carbohydrate metabolic process"/>
    <property type="evidence" value="ECO:0007669"/>
    <property type="project" value="InterPro"/>
</dbReference>
<reference evidence="6" key="1">
    <citation type="submission" date="2021-01" db="UniProtKB">
        <authorList>
            <consortium name="EnsemblPlants"/>
        </authorList>
    </citation>
    <scope>IDENTIFICATION</scope>
</reference>
<protein>
    <submittedName>
        <fullName evidence="6">Uncharacterized protein</fullName>
    </submittedName>
</protein>
<evidence type="ECO:0000256" key="4">
    <source>
        <dbReference type="RuleBase" id="RU004335"/>
    </source>
</evidence>
<keyword evidence="3" id="KW-0326">Glycosidase</keyword>
<keyword evidence="5" id="KW-0812">Transmembrane</keyword>
<evidence type="ECO:0000256" key="2">
    <source>
        <dbReference type="ARBA" id="ARBA00022801"/>
    </source>
</evidence>
<dbReference type="Gramene" id="Kaladp0055s0137.1.v1.1">
    <property type="protein sequence ID" value="Kaladp0055s0137.1.v1.1"/>
    <property type="gene ID" value="Kaladp0055s0137.v1.1"/>
</dbReference>
<evidence type="ECO:0000256" key="3">
    <source>
        <dbReference type="ARBA" id="ARBA00023295"/>
    </source>
</evidence>
<organism evidence="6 7">
    <name type="scientific">Kalanchoe fedtschenkoi</name>
    <name type="common">Lavender scallops</name>
    <name type="synonym">South American air plant</name>
    <dbReference type="NCBI Taxonomy" id="63787"/>
    <lineage>
        <taxon>Eukaryota</taxon>
        <taxon>Viridiplantae</taxon>
        <taxon>Streptophyta</taxon>
        <taxon>Embryophyta</taxon>
        <taxon>Tracheophyta</taxon>
        <taxon>Spermatophyta</taxon>
        <taxon>Magnoliopsida</taxon>
        <taxon>eudicotyledons</taxon>
        <taxon>Gunneridae</taxon>
        <taxon>Pentapetalae</taxon>
        <taxon>Saxifragales</taxon>
        <taxon>Crassulaceae</taxon>
        <taxon>Kalanchoe</taxon>
    </lineage>
</organism>
<name>A0A7N0U5I2_KALFE</name>
<dbReference type="InterPro" id="IPR000490">
    <property type="entry name" value="Glyco_hydro_17"/>
</dbReference>
<dbReference type="PANTHER" id="PTHR32227">
    <property type="entry name" value="GLUCAN ENDO-1,3-BETA-GLUCOSIDASE BG1-RELATED-RELATED"/>
    <property type="match status" value="1"/>
</dbReference>
<dbReference type="AlphaFoldDB" id="A0A7N0U5I2"/>
<feature type="transmembrane region" description="Helical" evidence="5">
    <location>
        <begin position="12"/>
        <end position="35"/>
    </location>
</feature>
<proteinExistence type="inferred from homology"/>
<evidence type="ECO:0000313" key="7">
    <source>
        <dbReference type="Proteomes" id="UP000594263"/>
    </source>
</evidence>